<keyword evidence="1" id="KW-0472">Membrane</keyword>
<dbReference type="Proteomes" id="UP001055712">
    <property type="component" value="Unassembled WGS sequence"/>
</dbReference>
<keyword evidence="3" id="KW-1185">Reference proteome</keyword>
<sequence>MQRLAQATSKLARRGFHSTRATKSADYEHREHMYELWNMKNRKFKMGLAVTSLVGLGIGLPLFAAEVQFWKARG</sequence>
<evidence type="ECO:0000313" key="2">
    <source>
        <dbReference type="EMBL" id="KAI3436181.1"/>
    </source>
</evidence>
<dbReference type="EMBL" id="SIDB01000002">
    <property type="protein sequence ID" value="KAI3436181.1"/>
    <property type="molecule type" value="Genomic_DNA"/>
</dbReference>
<protein>
    <recommendedName>
        <fullName evidence="4">Cytochrome c oxidase subunit VIIc</fullName>
    </recommendedName>
</protein>
<keyword evidence="1" id="KW-1133">Transmembrane helix</keyword>
<evidence type="ECO:0008006" key="4">
    <source>
        <dbReference type="Google" id="ProtNLM"/>
    </source>
</evidence>
<gene>
    <name evidence="2" type="ORF">D9Q98_002236</name>
</gene>
<name>A0A9D4TVZ6_CHLVU</name>
<feature type="transmembrane region" description="Helical" evidence="1">
    <location>
        <begin position="46"/>
        <end position="65"/>
    </location>
</feature>
<dbReference type="AlphaFoldDB" id="A0A9D4TVZ6"/>
<reference evidence="2" key="1">
    <citation type="journal article" date="2019" name="Plant J.">
        <title>Chlorella vulgaris genome assembly and annotation reveals the molecular basis for metabolic acclimation to high light conditions.</title>
        <authorList>
            <person name="Cecchin M."/>
            <person name="Marcolungo L."/>
            <person name="Rossato M."/>
            <person name="Girolomoni L."/>
            <person name="Cosentino E."/>
            <person name="Cuine S."/>
            <person name="Li-Beisson Y."/>
            <person name="Delledonne M."/>
            <person name="Ballottari M."/>
        </authorList>
    </citation>
    <scope>NUCLEOTIDE SEQUENCE</scope>
    <source>
        <strain evidence="2">211/11P</strain>
    </source>
</reference>
<reference evidence="2" key="2">
    <citation type="submission" date="2020-11" db="EMBL/GenBank/DDBJ databases">
        <authorList>
            <person name="Cecchin M."/>
            <person name="Marcolungo L."/>
            <person name="Rossato M."/>
            <person name="Girolomoni L."/>
            <person name="Cosentino E."/>
            <person name="Cuine S."/>
            <person name="Li-Beisson Y."/>
            <person name="Delledonne M."/>
            <person name="Ballottari M."/>
        </authorList>
    </citation>
    <scope>NUCLEOTIDE SEQUENCE</scope>
    <source>
        <strain evidence="2">211/11P</strain>
        <tissue evidence="2">Whole cell</tissue>
    </source>
</reference>
<accession>A0A9D4TVZ6</accession>
<comment type="caution">
    <text evidence="2">The sequence shown here is derived from an EMBL/GenBank/DDBJ whole genome shotgun (WGS) entry which is preliminary data.</text>
</comment>
<dbReference type="OrthoDB" id="521730at2759"/>
<organism evidence="2 3">
    <name type="scientific">Chlorella vulgaris</name>
    <name type="common">Green alga</name>
    <dbReference type="NCBI Taxonomy" id="3077"/>
    <lineage>
        <taxon>Eukaryota</taxon>
        <taxon>Viridiplantae</taxon>
        <taxon>Chlorophyta</taxon>
        <taxon>core chlorophytes</taxon>
        <taxon>Trebouxiophyceae</taxon>
        <taxon>Chlorellales</taxon>
        <taxon>Chlorellaceae</taxon>
        <taxon>Chlorella clade</taxon>
        <taxon>Chlorella</taxon>
    </lineage>
</organism>
<evidence type="ECO:0000313" key="3">
    <source>
        <dbReference type="Proteomes" id="UP001055712"/>
    </source>
</evidence>
<keyword evidence="1" id="KW-0812">Transmembrane</keyword>
<proteinExistence type="predicted"/>
<evidence type="ECO:0000256" key="1">
    <source>
        <dbReference type="SAM" id="Phobius"/>
    </source>
</evidence>